<protein>
    <submittedName>
        <fullName evidence="1">Uncharacterized protein</fullName>
    </submittedName>
</protein>
<evidence type="ECO:0000313" key="2">
    <source>
        <dbReference type="Proteomes" id="UP000254875"/>
    </source>
</evidence>
<proteinExistence type="predicted"/>
<dbReference type="Proteomes" id="UP000254875">
    <property type="component" value="Unassembled WGS sequence"/>
</dbReference>
<comment type="caution">
    <text evidence="1">The sequence shown here is derived from an EMBL/GenBank/DDBJ whole genome shotgun (WGS) entry which is preliminary data.</text>
</comment>
<dbReference type="AlphaFoldDB" id="A0A370N8R4"/>
<keyword evidence="2" id="KW-1185">Reference proteome</keyword>
<dbReference type="EMBL" id="QHKS01000008">
    <property type="protein sequence ID" value="RDK01991.1"/>
    <property type="molecule type" value="Genomic_DNA"/>
</dbReference>
<name>A0A370N8R4_9BURK</name>
<organism evidence="1 2">
    <name type="scientific">Paraburkholderia lacunae</name>
    <dbReference type="NCBI Taxonomy" id="2211104"/>
    <lineage>
        <taxon>Bacteria</taxon>
        <taxon>Pseudomonadati</taxon>
        <taxon>Pseudomonadota</taxon>
        <taxon>Betaproteobacteria</taxon>
        <taxon>Burkholderiales</taxon>
        <taxon>Burkholderiaceae</taxon>
        <taxon>Paraburkholderia</taxon>
    </lineage>
</organism>
<evidence type="ECO:0000313" key="1">
    <source>
        <dbReference type="EMBL" id="RDK01991.1"/>
    </source>
</evidence>
<accession>A0A370N8R4</accession>
<gene>
    <name evidence="1" type="ORF">DLM46_13600</name>
</gene>
<reference evidence="2" key="1">
    <citation type="submission" date="2018-05" db="EMBL/GenBank/DDBJ databases">
        <authorList>
            <person name="Feng T."/>
        </authorList>
    </citation>
    <scope>NUCLEOTIDE SEQUENCE [LARGE SCALE GENOMIC DNA]</scope>
    <source>
        <strain evidence="2">S27</strain>
    </source>
</reference>
<sequence length="82" mass="8815">MPGAGCGVRGAGCGVRGAGCGVRAAGIGRIRIRGSPTLFVLLIRNRLKRIAHLRRRASGNRLLYPWPHAERPEPLGASDYRV</sequence>